<reference evidence="5 6" key="1">
    <citation type="submission" date="2017-10" db="EMBL/GenBank/DDBJ databases">
        <authorList>
            <person name="Regsiter A."/>
            <person name="William W."/>
        </authorList>
    </citation>
    <scope>NUCLEOTIDE SEQUENCE [LARGE SCALE GENOMIC DNA]</scope>
    <source>
        <strain evidence="3 6">CFBP6984</strain>
        <strain evidence="4 5">CFBP7430</strain>
    </source>
</reference>
<dbReference type="GO" id="GO:0016787">
    <property type="term" value="F:hydrolase activity"/>
    <property type="evidence" value="ECO:0007669"/>
    <property type="project" value="UniProtKB-KW"/>
</dbReference>
<dbReference type="InterPro" id="IPR005135">
    <property type="entry name" value="Endo/exonuclease/phosphatase"/>
</dbReference>
<keyword evidence="6" id="KW-1185">Reference proteome</keyword>
<dbReference type="Proteomes" id="UP000234166">
    <property type="component" value="Unassembled WGS sequence"/>
</dbReference>
<dbReference type="GO" id="GO:0016020">
    <property type="term" value="C:membrane"/>
    <property type="evidence" value="ECO:0007669"/>
    <property type="project" value="GOC"/>
</dbReference>
<keyword evidence="4" id="KW-0378">Hydrolase</keyword>
<dbReference type="AlphaFoldDB" id="A0AB38DUS2"/>
<dbReference type="GO" id="GO:0006506">
    <property type="term" value="P:GPI anchor biosynthetic process"/>
    <property type="evidence" value="ECO:0007669"/>
    <property type="project" value="TreeGrafter"/>
</dbReference>
<dbReference type="FunFam" id="3.60.10.10:FF:000069">
    <property type="entry name" value="Endonuclease"/>
    <property type="match status" value="1"/>
</dbReference>
<name>A0AB38DUS2_XANCH</name>
<evidence type="ECO:0000313" key="3">
    <source>
        <dbReference type="EMBL" id="SON76212.1"/>
    </source>
</evidence>
<protein>
    <submittedName>
        <fullName evidence="4">Metal-dependent hydrolase</fullName>
    </submittedName>
</protein>
<dbReference type="Proteomes" id="UP000234181">
    <property type="component" value="Unassembled WGS sequence"/>
</dbReference>
<dbReference type="SUPFAM" id="SSF56219">
    <property type="entry name" value="DNase I-like"/>
    <property type="match status" value="1"/>
</dbReference>
<feature type="chain" id="PRO_5044194966" evidence="1">
    <location>
        <begin position="36"/>
        <end position="326"/>
    </location>
</feature>
<gene>
    <name evidence="3" type="ORF">XAP6984_1130005</name>
    <name evidence="4" type="ORF">XAP7430_1100005</name>
</gene>
<accession>A0AB38DUS2</accession>
<evidence type="ECO:0000313" key="5">
    <source>
        <dbReference type="Proteomes" id="UP000234166"/>
    </source>
</evidence>
<evidence type="ECO:0000256" key="1">
    <source>
        <dbReference type="SAM" id="SignalP"/>
    </source>
</evidence>
<dbReference type="PANTHER" id="PTHR14859">
    <property type="entry name" value="CALCOFLUOR WHITE HYPERSENSITIVE PROTEIN PRECURSOR"/>
    <property type="match status" value="1"/>
</dbReference>
<dbReference type="InterPro" id="IPR051916">
    <property type="entry name" value="GPI-anchor_lipid_remodeler"/>
</dbReference>
<evidence type="ECO:0000313" key="4">
    <source>
        <dbReference type="EMBL" id="SON79331.1"/>
    </source>
</evidence>
<evidence type="ECO:0000313" key="6">
    <source>
        <dbReference type="Proteomes" id="UP000234181"/>
    </source>
</evidence>
<proteinExistence type="predicted"/>
<dbReference type="Pfam" id="PF03372">
    <property type="entry name" value="Exo_endo_phos"/>
    <property type="match status" value="1"/>
</dbReference>
<dbReference type="EMBL" id="OCYS01000014">
    <property type="protein sequence ID" value="SON79331.1"/>
    <property type="molecule type" value="Genomic_DNA"/>
</dbReference>
<feature type="signal peptide" evidence="1">
    <location>
        <begin position="1"/>
        <end position="35"/>
    </location>
</feature>
<comment type="caution">
    <text evidence="4">The sequence shown here is derived from an EMBL/GenBank/DDBJ whole genome shotgun (WGS) entry which is preliminary data.</text>
</comment>
<keyword evidence="1" id="KW-0732">Signal</keyword>
<dbReference type="InterPro" id="IPR036691">
    <property type="entry name" value="Endo/exonu/phosph_ase_sf"/>
</dbReference>
<feature type="domain" description="Endonuclease/exonuclease/phosphatase" evidence="2">
    <location>
        <begin position="75"/>
        <end position="306"/>
    </location>
</feature>
<sequence>MRLAWRPSRAAPVRRHAGWPVAVLVLLLCSTGARAGQLAQGVNPAQAMQRGKTDRSLPAVGQSPSAALREMTLVTLNLHHDREDWPARRAYIARQLKQLAPDVIALQEVIERRGSVENQAAWLARKLGYDYTFASVDPVGAPKRYGNALLSRRKVLATHQRLLQPLDDYRVAAHLQIDVDGQPVNVYVTHLNERADPRGTGIRTRQVADLLDFIASNSAQAPVVIAGDFNTAADTLDLQALRKGYGDSYGSVHRNSDATVSTLNMHVFDRPARIDHVFFQQNRLLAREARILFEAPYAEGRWASDHYGVWVRLQLAPERPAINRMP</sequence>
<evidence type="ECO:0000259" key="2">
    <source>
        <dbReference type="Pfam" id="PF03372"/>
    </source>
</evidence>
<organism evidence="4 5">
    <name type="scientific">Xanthomonas campestris pv. phaseoli</name>
    <dbReference type="NCBI Taxonomy" id="317013"/>
    <lineage>
        <taxon>Bacteria</taxon>
        <taxon>Pseudomonadati</taxon>
        <taxon>Pseudomonadota</taxon>
        <taxon>Gammaproteobacteria</taxon>
        <taxon>Lysobacterales</taxon>
        <taxon>Lysobacteraceae</taxon>
        <taxon>Xanthomonas</taxon>
    </lineage>
</organism>
<dbReference type="Gene3D" id="3.60.10.10">
    <property type="entry name" value="Endonuclease/exonuclease/phosphatase"/>
    <property type="match status" value="1"/>
</dbReference>
<dbReference type="PANTHER" id="PTHR14859:SF15">
    <property type="entry name" value="ENDONUCLEASE_EXONUCLEASE_PHOSPHATASE DOMAIN-CONTAINING PROTEIN"/>
    <property type="match status" value="1"/>
</dbReference>
<dbReference type="EMBL" id="OCYT01000017">
    <property type="protein sequence ID" value="SON76212.1"/>
    <property type="molecule type" value="Genomic_DNA"/>
</dbReference>